<accession>A0AB37B5U2</accession>
<feature type="transmembrane region" description="Helical" evidence="1">
    <location>
        <begin position="334"/>
        <end position="352"/>
    </location>
</feature>
<keyword evidence="1" id="KW-0472">Membrane</keyword>
<dbReference type="GO" id="GO:0016747">
    <property type="term" value="F:acyltransferase activity, transferring groups other than amino-acyl groups"/>
    <property type="evidence" value="ECO:0007669"/>
    <property type="project" value="InterPro"/>
</dbReference>
<reference evidence="3 4" key="1">
    <citation type="submission" date="2018-03" db="EMBL/GenBank/DDBJ databases">
        <authorList>
            <person name="Nguyen K."/>
            <person name="Fouts D."/>
            <person name="Sutton G."/>
        </authorList>
    </citation>
    <scope>NUCLEOTIDE SEQUENCE [LARGE SCALE GENOMIC DNA]</scope>
    <source>
        <strain evidence="3 4">AU14328</strain>
    </source>
</reference>
<keyword evidence="1" id="KW-0812">Transmembrane</keyword>
<dbReference type="EMBL" id="PVFR01000007">
    <property type="protein sequence ID" value="PRE55589.1"/>
    <property type="molecule type" value="Genomic_DNA"/>
</dbReference>
<feature type="transmembrane region" description="Helical" evidence="1">
    <location>
        <begin position="246"/>
        <end position="263"/>
    </location>
</feature>
<gene>
    <name evidence="3" type="ORF">C6P99_01685</name>
</gene>
<comment type="caution">
    <text evidence="3">The sequence shown here is derived from an EMBL/GenBank/DDBJ whole genome shotgun (WGS) entry which is preliminary data.</text>
</comment>
<feature type="transmembrane region" description="Helical" evidence="1">
    <location>
        <begin position="184"/>
        <end position="201"/>
    </location>
</feature>
<feature type="transmembrane region" description="Helical" evidence="1">
    <location>
        <begin position="105"/>
        <end position="123"/>
    </location>
</feature>
<feature type="transmembrane region" description="Helical" evidence="1">
    <location>
        <begin position="304"/>
        <end position="328"/>
    </location>
</feature>
<evidence type="ECO:0000313" key="4">
    <source>
        <dbReference type="Proteomes" id="UP000237811"/>
    </source>
</evidence>
<feature type="transmembrane region" description="Helical" evidence="1">
    <location>
        <begin position="56"/>
        <end position="84"/>
    </location>
</feature>
<dbReference type="InterPro" id="IPR002656">
    <property type="entry name" value="Acyl_transf_3_dom"/>
</dbReference>
<sequence>MSHESRGGKIVFANQLRGLAVLCVIVAHYLGIYWFARPIVAQYIGAPVVEGGGPRIFPYVFFAPTFNYGPFGVAVFFLISGFVIPFSLDKLGGVRFIAARMLRIFPTYWVATAFTMFAVYLSTKHWGAAYYITEEQVISNMFLVHQQIGLPTIDMVNWTLCIEVLFYICALLMMPFIKRASPMSLVNFALAIMALITWWPSSWDTPLKFGSTQFALGAFKYQLMMVCFLFIGTLFNFRFHDRISRATLIGSVFAMFTIMLATWPKTPIADQFPSVPLNYFYALVVFSVCFAFRNRFRPLKVIDFFADISYPLYLVHAVSGYAIIRLLMAAGFRYYQAAVVALACSVAVAYILHRVVEVPTANALKKRKQTPAQQAPVTTT</sequence>
<dbReference type="RefSeq" id="WP_105775855.1">
    <property type="nucleotide sequence ID" value="NZ_CADFDG010000021.1"/>
</dbReference>
<feature type="transmembrane region" description="Helical" evidence="1">
    <location>
        <begin position="221"/>
        <end position="239"/>
    </location>
</feature>
<dbReference type="PANTHER" id="PTHR23028">
    <property type="entry name" value="ACETYLTRANSFERASE"/>
    <property type="match status" value="1"/>
</dbReference>
<feature type="domain" description="Acyltransferase 3" evidence="2">
    <location>
        <begin position="13"/>
        <end position="353"/>
    </location>
</feature>
<feature type="transmembrane region" description="Helical" evidence="1">
    <location>
        <begin position="155"/>
        <end position="177"/>
    </location>
</feature>
<evidence type="ECO:0000256" key="1">
    <source>
        <dbReference type="SAM" id="Phobius"/>
    </source>
</evidence>
<proteinExistence type="predicted"/>
<dbReference type="Pfam" id="PF01757">
    <property type="entry name" value="Acyl_transf_3"/>
    <property type="match status" value="1"/>
</dbReference>
<feature type="transmembrane region" description="Helical" evidence="1">
    <location>
        <begin position="275"/>
        <end position="292"/>
    </location>
</feature>
<feature type="transmembrane region" description="Helical" evidence="1">
    <location>
        <begin position="16"/>
        <end position="36"/>
    </location>
</feature>
<dbReference type="InterPro" id="IPR050879">
    <property type="entry name" value="Acyltransferase_3"/>
</dbReference>
<organism evidence="3 4">
    <name type="scientific">Burkholderia multivorans</name>
    <dbReference type="NCBI Taxonomy" id="87883"/>
    <lineage>
        <taxon>Bacteria</taxon>
        <taxon>Pseudomonadati</taxon>
        <taxon>Pseudomonadota</taxon>
        <taxon>Betaproteobacteria</taxon>
        <taxon>Burkholderiales</taxon>
        <taxon>Burkholderiaceae</taxon>
        <taxon>Burkholderia</taxon>
        <taxon>Burkholderia cepacia complex</taxon>
    </lineage>
</organism>
<dbReference type="AlphaFoldDB" id="A0AB37B5U2"/>
<name>A0AB37B5U2_9BURK</name>
<keyword evidence="1" id="KW-1133">Transmembrane helix</keyword>
<evidence type="ECO:0000259" key="2">
    <source>
        <dbReference type="Pfam" id="PF01757"/>
    </source>
</evidence>
<evidence type="ECO:0000313" key="3">
    <source>
        <dbReference type="EMBL" id="PRE55589.1"/>
    </source>
</evidence>
<dbReference type="Proteomes" id="UP000237811">
    <property type="component" value="Unassembled WGS sequence"/>
</dbReference>
<protein>
    <recommendedName>
        <fullName evidence="2">Acyltransferase 3 domain-containing protein</fullName>
    </recommendedName>
</protein>